<dbReference type="STRING" id="3818.A0A444WTT1"/>
<name>A0A444WTT1_ARAHY</name>
<keyword evidence="4 5" id="KW-0287">Flowering</keyword>
<evidence type="ECO:0000256" key="2">
    <source>
        <dbReference type="ARBA" id="ARBA00022473"/>
    </source>
</evidence>
<keyword evidence="2 5" id="KW-0217">Developmental protein</keyword>
<evidence type="ECO:0000256" key="1">
    <source>
        <dbReference type="ARBA" id="ARBA00008956"/>
    </source>
</evidence>
<reference evidence="8 9" key="1">
    <citation type="submission" date="2019-01" db="EMBL/GenBank/DDBJ databases">
        <title>Sequencing of cultivated peanut Arachis hypogaea provides insights into genome evolution and oil improvement.</title>
        <authorList>
            <person name="Chen X."/>
        </authorList>
    </citation>
    <scope>NUCLEOTIDE SEQUENCE [LARGE SCALE GENOMIC DNA]</scope>
    <source>
        <strain evidence="9">cv. Fuhuasheng</strain>
        <tissue evidence="8">Leaves</tissue>
    </source>
</reference>
<dbReference type="AlphaFoldDB" id="A0A444WTT1"/>
<evidence type="ECO:0000256" key="4">
    <source>
        <dbReference type="ARBA" id="ARBA00023089"/>
    </source>
</evidence>
<gene>
    <name evidence="8" type="ORF">Ahy_Scaffold1g106962</name>
</gene>
<sequence length="559" mass="62146">MNMPDMEQAGEDVQSLMGQLAQAFIELEARKEASETKIQWDEIKQHFQKLEVTMNRKLEEIEAKEKEYEQKELEMNALLAEREAEVASREQDLLDRVQDLKDAAVSAIVEARANHQTATLESVENGENKENKVSSSIGDANSPEEDFPHKSGENTDGVATEIRPRPELTQFCEHMDAKGLLNYVLENEHNLSVIREDICIALEHATEPARLVLDSLEGFYPTNETTEPKDKMDDALQGMRKSCIIIMEAMANLLAKADPGADHLLNPETKQQAKAIADEWRSKLASADVDAANGNSLEAEAFLQLLSTFRIASEFAEEQLCKLLQAAAQCRQAPELCRSIGLTHKVPAIVDLLINEGTQIAAVHFIHSFQLEEAFPTVPLLKVYLKNLRRNSQVRAGNVGDIAIAKNDANARELAGLKTVINCIKEYNLEADYPLDSLLKRVGQLEKSKNPDRKRSGDFNKRPPSKKPRMNSGYHRSSGGSAAPAGVMVRQHPPVRAAAYAGIPDRYPHAGTAMYNYQVPGQAMYAQPSNAAPNRHVLFLLTSFGNSKEFSMCGRKFRI</sequence>
<feature type="compositionally biased region" description="Basic and acidic residues" evidence="7">
    <location>
        <begin position="446"/>
        <end position="461"/>
    </location>
</feature>
<keyword evidence="3 5" id="KW-0221">Differentiation</keyword>
<keyword evidence="9" id="KW-1185">Reference proteome</keyword>
<dbReference type="Proteomes" id="UP000289738">
    <property type="component" value="Unassembled WGS sequence"/>
</dbReference>
<keyword evidence="6" id="KW-0175">Coiled coil</keyword>
<organism evidence="8 9">
    <name type="scientific">Arachis hypogaea</name>
    <name type="common">Peanut</name>
    <dbReference type="NCBI Taxonomy" id="3818"/>
    <lineage>
        <taxon>Eukaryota</taxon>
        <taxon>Viridiplantae</taxon>
        <taxon>Streptophyta</taxon>
        <taxon>Embryophyta</taxon>
        <taxon>Tracheophyta</taxon>
        <taxon>Spermatophyta</taxon>
        <taxon>Magnoliopsida</taxon>
        <taxon>eudicotyledons</taxon>
        <taxon>Gunneridae</taxon>
        <taxon>Pentapetalae</taxon>
        <taxon>rosids</taxon>
        <taxon>fabids</taxon>
        <taxon>Fabales</taxon>
        <taxon>Fabaceae</taxon>
        <taxon>Papilionoideae</taxon>
        <taxon>50 kb inversion clade</taxon>
        <taxon>dalbergioids sensu lato</taxon>
        <taxon>Dalbergieae</taxon>
        <taxon>Pterocarpus clade</taxon>
        <taxon>Arachis</taxon>
    </lineage>
</organism>
<dbReference type="PANTHER" id="PTHR31791">
    <property type="entry name" value="FRIGIDA-LIKE PROTEIN 3-RELATED"/>
    <property type="match status" value="1"/>
</dbReference>
<evidence type="ECO:0000256" key="7">
    <source>
        <dbReference type="SAM" id="MobiDB-lite"/>
    </source>
</evidence>
<dbReference type="PANTHER" id="PTHR31791:SF41">
    <property type="entry name" value="FRIGIDA-LIKE PROTEIN"/>
    <property type="match status" value="1"/>
</dbReference>
<evidence type="ECO:0000256" key="3">
    <source>
        <dbReference type="ARBA" id="ARBA00022782"/>
    </source>
</evidence>
<evidence type="ECO:0000313" key="8">
    <source>
        <dbReference type="EMBL" id="RYQ80801.1"/>
    </source>
</evidence>
<dbReference type="GO" id="GO:0030154">
    <property type="term" value="P:cell differentiation"/>
    <property type="evidence" value="ECO:0007669"/>
    <property type="project" value="UniProtKB-KW"/>
</dbReference>
<feature type="coiled-coil region" evidence="6">
    <location>
        <begin position="47"/>
        <end position="90"/>
    </location>
</feature>
<dbReference type="Pfam" id="PF07899">
    <property type="entry name" value="Frigida"/>
    <property type="match status" value="1"/>
</dbReference>
<dbReference type="GO" id="GO:0009908">
    <property type="term" value="P:flower development"/>
    <property type="evidence" value="ECO:0007669"/>
    <property type="project" value="UniProtKB-KW"/>
</dbReference>
<evidence type="ECO:0000313" key="9">
    <source>
        <dbReference type="Proteomes" id="UP000289738"/>
    </source>
</evidence>
<feature type="region of interest" description="Disordered" evidence="7">
    <location>
        <begin position="446"/>
        <end position="486"/>
    </location>
</feature>
<feature type="region of interest" description="Disordered" evidence="7">
    <location>
        <begin position="118"/>
        <end position="158"/>
    </location>
</feature>
<evidence type="ECO:0000256" key="5">
    <source>
        <dbReference type="RuleBase" id="RU364012"/>
    </source>
</evidence>
<comment type="caution">
    <text evidence="8">The sequence shown here is derived from an EMBL/GenBank/DDBJ whole genome shotgun (WGS) entry which is preliminary data.</text>
</comment>
<dbReference type="InterPro" id="IPR012474">
    <property type="entry name" value="Frigida"/>
</dbReference>
<dbReference type="EMBL" id="SDMP01000021">
    <property type="protein sequence ID" value="RYQ80801.1"/>
    <property type="molecule type" value="Genomic_DNA"/>
</dbReference>
<evidence type="ECO:0000256" key="6">
    <source>
        <dbReference type="SAM" id="Coils"/>
    </source>
</evidence>
<proteinExistence type="inferred from homology"/>
<accession>A0A444WTT1</accession>
<comment type="similarity">
    <text evidence="1 5">Belongs to the Frigida family.</text>
</comment>
<protein>
    <recommendedName>
        <fullName evidence="5">FRIGIDA-like protein</fullName>
    </recommendedName>
</protein>